<evidence type="ECO:0000313" key="3">
    <source>
        <dbReference type="Proteomes" id="UP000036520"/>
    </source>
</evidence>
<name>A0A0H4PW75_9BACT</name>
<dbReference type="RefSeq" id="WP_048642832.1">
    <property type="nucleotide sequence ID" value="NZ_CAXBGM010000050.1"/>
</dbReference>
<evidence type="ECO:0000259" key="1">
    <source>
        <dbReference type="Pfam" id="PF05118"/>
    </source>
</evidence>
<protein>
    <submittedName>
        <fullName evidence="2">Aspartyl beta-hydroxylase</fullName>
    </submittedName>
</protein>
<dbReference type="OrthoDB" id="1441538at2"/>
<reference evidence="2 3" key="1">
    <citation type="submission" date="2015-07" db="EMBL/GenBank/DDBJ databases">
        <authorList>
            <person name="Kim K.M."/>
        </authorList>
    </citation>
    <scope>NUCLEOTIDE SEQUENCE [LARGE SCALE GENOMIC DNA]</scope>
    <source>
        <strain evidence="2 3">KCTC 12363</strain>
    </source>
</reference>
<evidence type="ECO:0000313" key="2">
    <source>
        <dbReference type="EMBL" id="AKP52637.1"/>
    </source>
</evidence>
<gene>
    <name evidence="2" type="ORF">CA2015_3243</name>
</gene>
<dbReference type="AlphaFoldDB" id="A0A0H4PW75"/>
<keyword evidence="3" id="KW-1185">Reference proteome</keyword>
<dbReference type="InterPro" id="IPR007803">
    <property type="entry name" value="Asp/Arg/Pro-Hydrxlase"/>
</dbReference>
<dbReference type="Gene3D" id="2.60.120.330">
    <property type="entry name" value="B-lactam Antibiotic, Isopenicillin N Synthase, Chain"/>
    <property type="match status" value="1"/>
</dbReference>
<sequence length="194" mass="22061">MEKNSNKTNSVRVLGEVDVLPLLQLLPELMQQWDTDAAINPNKKYSLAQVNHINFRWSNKKSDPVDYFDLPLWEKYRSILLPIMKQAVKPFGYKSGYFPRVMFAKMQPGTIIPEHIDGNTRGWIPHKIHVPIITNPDVAFTIRGVSYNFTKGTAVEVDNSGLHGVKNTGITARIHFIFEYLDGAINKIPQNDLA</sequence>
<dbReference type="Proteomes" id="UP000036520">
    <property type="component" value="Chromosome"/>
</dbReference>
<organism evidence="2 3">
    <name type="scientific">Cyclobacterium amurskyense</name>
    <dbReference type="NCBI Taxonomy" id="320787"/>
    <lineage>
        <taxon>Bacteria</taxon>
        <taxon>Pseudomonadati</taxon>
        <taxon>Bacteroidota</taxon>
        <taxon>Cytophagia</taxon>
        <taxon>Cytophagales</taxon>
        <taxon>Cyclobacteriaceae</taxon>
        <taxon>Cyclobacterium</taxon>
    </lineage>
</organism>
<proteinExistence type="predicted"/>
<feature type="domain" description="Aspartyl/asparaginy/proline hydroxylase" evidence="1">
    <location>
        <begin position="82"/>
        <end position="179"/>
    </location>
</feature>
<dbReference type="InterPro" id="IPR027443">
    <property type="entry name" value="IPNS-like_sf"/>
</dbReference>
<dbReference type="SUPFAM" id="SSF51197">
    <property type="entry name" value="Clavaminate synthase-like"/>
    <property type="match status" value="1"/>
</dbReference>
<dbReference type="EMBL" id="CP012040">
    <property type="protein sequence ID" value="AKP52637.1"/>
    <property type="molecule type" value="Genomic_DNA"/>
</dbReference>
<dbReference type="KEGG" id="camu:CA2015_3243"/>
<dbReference type="Pfam" id="PF05118">
    <property type="entry name" value="Asp_Arg_Hydrox"/>
    <property type="match status" value="1"/>
</dbReference>
<accession>A0A0H4PW75</accession>